<dbReference type="EMBL" id="SOZE01000014">
    <property type="protein sequence ID" value="TFF36664.1"/>
    <property type="molecule type" value="Genomic_DNA"/>
</dbReference>
<keyword evidence="3 5" id="KW-1133">Transmembrane helix</keyword>
<evidence type="ECO:0000313" key="8">
    <source>
        <dbReference type="Proteomes" id="UP000297540"/>
    </source>
</evidence>
<evidence type="ECO:0000313" key="7">
    <source>
        <dbReference type="EMBL" id="TFF36664.1"/>
    </source>
</evidence>
<sequence>MAKRLWLKITKSHIIRFLLSASAGFAVDMAAFYLLFHYLFTENMYVIFGVALRNSSVSLAISYALGVTVNFFMTRYLVFSQSKSSPTKQFIRFVTVAFIGFFANLGALKVLIQQMNIYPPYARIGAALSLFVASYFVHKVFSFSLSLRPHQPQSDHHDTQPHHQPGN</sequence>
<proteinExistence type="predicted"/>
<comment type="subcellular location">
    <subcellularLocation>
        <location evidence="1">Membrane</location>
        <topology evidence="1">Multi-pass membrane protein</topology>
    </subcellularLocation>
</comment>
<feature type="transmembrane region" description="Helical" evidence="5">
    <location>
        <begin position="60"/>
        <end position="78"/>
    </location>
</feature>
<organism evidence="7 8">
    <name type="scientific">Mucilaginibacter psychrotolerans</name>
    <dbReference type="NCBI Taxonomy" id="1524096"/>
    <lineage>
        <taxon>Bacteria</taxon>
        <taxon>Pseudomonadati</taxon>
        <taxon>Bacteroidota</taxon>
        <taxon>Sphingobacteriia</taxon>
        <taxon>Sphingobacteriales</taxon>
        <taxon>Sphingobacteriaceae</taxon>
        <taxon>Mucilaginibacter</taxon>
    </lineage>
</organism>
<dbReference type="OrthoDB" id="771485at2"/>
<accession>A0A4Y8SDX5</accession>
<dbReference type="InterPro" id="IPR007267">
    <property type="entry name" value="GtrA_DPMS_TM"/>
</dbReference>
<keyword evidence="4 5" id="KW-0472">Membrane</keyword>
<feature type="transmembrane region" description="Helical" evidence="5">
    <location>
        <begin position="14"/>
        <end position="40"/>
    </location>
</feature>
<comment type="caution">
    <text evidence="7">The sequence shown here is derived from an EMBL/GenBank/DDBJ whole genome shotgun (WGS) entry which is preliminary data.</text>
</comment>
<dbReference type="GO" id="GO:0016020">
    <property type="term" value="C:membrane"/>
    <property type="evidence" value="ECO:0007669"/>
    <property type="project" value="UniProtKB-SubCell"/>
</dbReference>
<evidence type="ECO:0000256" key="5">
    <source>
        <dbReference type="SAM" id="Phobius"/>
    </source>
</evidence>
<keyword evidence="2 5" id="KW-0812">Transmembrane</keyword>
<evidence type="ECO:0000256" key="1">
    <source>
        <dbReference type="ARBA" id="ARBA00004141"/>
    </source>
</evidence>
<dbReference type="Pfam" id="PF04138">
    <property type="entry name" value="GtrA_DPMS_TM"/>
    <property type="match status" value="1"/>
</dbReference>
<feature type="domain" description="GtrA/DPMS transmembrane" evidence="6">
    <location>
        <begin position="16"/>
        <end position="143"/>
    </location>
</feature>
<gene>
    <name evidence="7" type="ORF">E2R66_14515</name>
</gene>
<dbReference type="RefSeq" id="WP_133232133.1">
    <property type="nucleotide sequence ID" value="NZ_SOZE01000014.1"/>
</dbReference>
<keyword evidence="8" id="KW-1185">Reference proteome</keyword>
<dbReference type="GO" id="GO:0000271">
    <property type="term" value="P:polysaccharide biosynthetic process"/>
    <property type="evidence" value="ECO:0007669"/>
    <property type="project" value="InterPro"/>
</dbReference>
<dbReference type="Proteomes" id="UP000297540">
    <property type="component" value="Unassembled WGS sequence"/>
</dbReference>
<name>A0A4Y8SDX5_9SPHI</name>
<feature type="transmembrane region" description="Helical" evidence="5">
    <location>
        <begin position="118"/>
        <end position="138"/>
    </location>
</feature>
<evidence type="ECO:0000256" key="2">
    <source>
        <dbReference type="ARBA" id="ARBA00022692"/>
    </source>
</evidence>
<reference evidence="7 8" key="1">
    <citation type="journal article" date="2017" name="Int. J. Syst. Evol. Microbiol.">
        <title>Mucilaginibacterpsychrotolerans sp. nov., isolated from peatlands.</title>
        <authorList>
            <person name="Deng Y."/>
            <person name="Shen L."/>
            <person name="Xu B."/>
            <person name="Liu Y."/>
            <person name="Gu Z."/>
            <person name="Liu H."/>
            <person name="Zhou Y."/>
        </authorList>
    </citation>
    <scope>NUCLEOTIDE SEQUENCE [LARGE SCALE GENOMIC DNA]</scope>
    <source>
        <strain evidence="7 8">NH7-4</strain>
    </source>
</reference>
<feature type="transmembrane region" description="Helical" evidence="5">
    <location>
        <begin position="90"/>
        <end position="112"/>
    </location>
</feature>
<evidence type="ECO:0000256" key="4">
    <source>
        <dbReference type="ARBA" id="ARBA00023136"/>
    </source>
</evidence>
<evidence type="ECO:0000259" key="6">
    <source>
        <dbReference type="Pfam" id="PF04138"/>
    </source>
</evidence>
<dbReference type="AlphaFoldDB" id="A0A4Y8SDX5"/>
<protein>
    <submittedName>
        <fullName evidence="7">GtrA family protein</fullName>
    </submittedName>
</protein>
<evidence type="ECO:0000256" key="3">
    <source>
        <dbReference type="ARBA" id="ARBA00022989"/>
    </source>
</evidence>